<reference evidence="6" key="1">
    <citation type="submission" date="2025-08" db="UniProtKB">
        <authorList>
            <consortium name="RefSeq"/>
        </authorList>
    </citation>
    <scope>IDENTIFICATION</scope>
</reference>
<dbReference type="OrthoDB" id="7858638at2759"/>
<evidence type="ECO:0000256" key="2">
    <source>
        <dbReference type="ARBA" id="ARBA00004496"/>
    </source>
</evidence>
<dbReference type="InterPro" id="IPR006940">
    <property type="entry name" value="Securin_separation_inhibitor"/>
</dbReference>
<gene>
    <name evidence="6" type="primary">LOC108041313</name>
</gene>
<sequence>MNNILNKENTGVNLPTNPIKNVVAPNSVLKKCVLGKLDNVMHQTPKITPFKRNTVRLEDSTAKLSFRKTHKQTIIAKDREEEIVRTTSCYLGAYMLRCEAQAINLFNYTDFPNEKCLKKCGKPITETWSDSQSGYDALFKQLYCDPCKWEEQLGNQNFPPLVSDYDELTCINDAENIETDDYQFVLDLFAPMPNLESVDILF</sequence>
<dbReference type="GO" id="GO:0005634">
    <property type="term" value="C:nucleus"/>
    <property type="evidence" value="ECO:0007669"/>
    <property type="project" value="UniProtKB-SubCell"/>
</dbReference>
<proteinExistence type="inferred from homology"/>
<evidence type="ECO:0000256" key="1">
    <source>
        <dbReference type="ARBA" id="ARBA00004123"/>
    </source>
</evidence>
<evidence type="ECO:0000313" key="6">
    <source>
        <dbReference type="RefSeq" id="XP_016974694.1"/>
    </source>
</evidence>
<dbReference type="Pfam" id="PF04856">
    <property type="entry name" value="Securin"/>
    <property type="match status" value="1"/>
</dbReference>
<dbReference type="GO" id="GO:0051276">
    <property type="term" value="P:chromosome organization"/>
    <property type="evidence" value="ECO:0007669"/>
    <property type="project" value="InterPro"/>
</dbReference>
<evidence type="ECO:0000256" key="5">
    <source>
        <dbReference type="ARBA" id="ARBA00023242"/>
    </source>
</evidence>
<protein>
    <submittedName>
        <fullName evidence="6">Uncharacterized protein LOC108041313</fullName>
    </submittedName>
</protein>
<comment type="subcellular location">
    <subcellularLocation>
        <location evidence="2">Cytoplasm</location>
    </subcellularLocation>
    <subcellularLocation>
        <location evidence="1">Nucleus</location>
    </subcellularLocation>
</comment>
<comment type="similarity">
    <text evidence="3">Belongs to the securin family.</text>
</comment>
<dbReference type="RefSeq" id="XP_016974694.2">
    <property type="nucleotide sequence ID" value="XM_017119205.2"/>
</dbReference>
<keyword evidence="5" id="KW-0539">Nucleus</keyword>
<dbReference type="GO" id="GO:0005737">
    <property type="term" value="C:cytoplasm"/>
    <property type="evidence" value="ECO:0007669"/>
    <property type="project" value="UniProtKB-SubCell"/>
</dbReference>
<keyword evidence="4" id="KW-0963">Cytoplasm</keyword>
<dbReference type="RefSeq" id="XP_016974694.1">
    <property type="nucleotide sequence ID" value="XM_017119205.1"/>
</dbReference>
<dbReference type="AlphaFoldDB" id="A0A6P4EDU8"/>
<name>A0A6P4EDU8_DRORH</name>
<dbReference type="GeneID" id="108041313"/>
<evidence type="ECO:0000256" key="4">
    <source>
        <dbReference type="ARBA" id="ARBA00022490"/>
    </source>
</evidence>
<organism evidence="6">
    <name type="scientific">Drosophila rhopaloa</name>
    <name type="common">Fruit fly</name>
    <dbReference type="NCBI Taxonomy" id="1041015"/>
    <lineage>
        <taxon>Eukaryota</taxon>
        <taxon>Metazoa</taxon>
        <taxon>Ecdysozoa</taxon>
        <taxon>Arthropoda</taxon>
        <taxon>Hexapoda</taxon>
        <taxon>Insecta</taxon>
        <taxon>Pterygota</taxon>
        <taxon>Neoptera</taxon>
        <taxon>Endopterygota</taxon>
        <taxon>Diptera</taxon>
        <taxon>Brachycera</taxon>
        <taxon>Muscomorpha</taxon>
        <taxon>Ephydroidea</taxon>
        <taxon>Drosophilidae</taxon>
        <taxon>Drosophila</taxon>
        <taxon>Sophophora</taxon>
    </lineage>
</organism>
<accession>A0A6P4EDU8</accession>
<evidence type="ECO:0000256" key="3">
    <source>
        <dbReference type="ARBA" id="ARBA00009264"/>
    </source>
</evidence>